<dbReference type="SUPFAM" id="SSF55174">
    <property type="entry name" value="Alpha-L RNA-binding motif"/>
    <property type="match status" value="1"/>
</dbReference>
<evidence type="ECO:0000256" key="5">
    <source>
        <dbReference type="ARBA" id="ARBA00022884"/>
    </source>
</evidence>
<evidence type="ECO:0000256" key="6">
    <source>
        <dbReference type="ARBA" id="ARBA00023235"/>
    </source>
</evidence>
<dbReference type="SMART" id="SM00363">
    <property type="entry name" value="S4"/>
    <property type="match status" value="1"/>
</dbReference>
<dbReference type="PROSITE" id="PS01129">
    <property type="entry name" value="PSI_RLU"/>
    <property type="match status" value="1"/>
</dbReference>
<comment type="catalytic activity">
    <reaction evidence="9">
        <text>a uridine in RNA = a pseudouridine in RNA</text>
        <dbReference type="Rhea" id="RHEA:48348"/>
        <dbReference type="Rhea" id="RHEA-COMP:12068"/>
        <dbReference type="Rhea" id="RHEA-COMP:12069"/>
        <dbReference type="ChEBI" id="CHEBI:65314"/>
        <dbReference type="ChEBI" id="CHEBI:65315"/>
    </reaction>
</comment>
<dbReference type="InterPro" id="IPR002942">
    <property type="entry name" value="S4_RNA-bd"/>
</dbReference>
<dbReference type="STRING" id="447.Lboz_3275"/>
<evidence type="ECO:0000256" key="1">
    <source>
        <dbReference type="ARBA" id="ARBA00000381"/>
    </source>
</evidence>
<evidence type="ECO:0000256" key="8">
    <source>
        <dbReference type="PROSITE-ProRule" id="PRU00182"/>
    </source>
</evidence>
<evidence type="ECO:0000313" key="11">
    <source>
        <dbReference type="EMBL" id="KTC69133.1"/>
    </source>
</evidence>
<dbReference type="CDD" id="cd00165">
    <property type="entry name" value="S4"/>
    <property type="match status" value="1"/>
</dbReference>
<dbReference type="InterPro" id="IPR036986">
    <property type="entry name" value="S4_RNA-bd_sf"/>
</dbReference>
<comment type="similarity">
    <text evidence="3 9">Belongs to the pseudouridine synthase RluA family.</text>
</comment>
<dbReference type="SUPFAM" id="SSF55120">
    <property type="entry name" value="Pseudouridine synthase"/>
    <property type="match status" value="1"/>
</dbReference>
<dbReference type="GO" id="GO:0000455">
    <property type="term" value="P:enzyme-directed rRNA pseudouridine synthesis"/>
    <property type="evidence" value="ECO:0007669"/>
    <property type="project" value="UniProtKB-ARBA"/>
</dbReference>
<dbReference type="Pfam" id="PF01479">
    <property type="entry name" value="S4"/>
    <property type="match status" value="1"/>
</dbReference>
<organism evidence="11 12">
    <name type="scientific">Legionella bozemanae</name>
    <name type="common">Fluoribacter bozemanae</name>
    <dbReference type="NCBI Taxonomy" id="447"/>
    <lineage>
        <taxon>Bacteria</taxon>
        <taxon>Pseudomonadati</taxon>
        <taxon>Pseudomonadota</taxon>
        <taxon>Gammaproteobacteria</taxon>
        <taxon>Legionellales</taxon>
        <taxon>Legionellaceae</taxon>
        <taxon>Legionella</taxon>
    </lineage>
</organism>
<dbReference type="AlphaFoldDB" id="A0A0W0RDH5"/>
<evidence type="ECO:0000259" key="10">
    <source>
        <dbReference type="SMART" id="SM00363"/>
    </source>
</evidence>
<keyword evidence="6 9" id="KW-0413">Isomerase</keyword>
<dbReference type="PROSITE" id="PS50889">
    <property type="entry name" value="S4"/>
    <property type="match status" value="1"/>
</dbReference>
<dbReference type="Proteomes" id="UP000054695">
    <property type="component" value="Unassembled WGS sequence"/>
</dbReference>
<sequence>MNEVSYKEISSEEEGQRLDNYLIRILKGVPKSHIYRIIRGGEVRVNKKRAQINSRLHAGDSVRIPPIRLSESKEVFVGDALAKRLKESIIFEDSCFLVINKPAGIAVHGGSGLSLGVIEALRKTRNDLHYLELIHRLDKETSGCLLLAKKRSILRAVHALLEAREVQKTYWALLTHRWENKKQVIVRAALEKNTLKSGERIVSVKEEGKASETKFRLLENYQQACWVEASPKTGRTHQIRVHSAHLGHVIVGDKKYGALAGEIEGIDNQHHRLFLHARSIQFELNGTKHLFQADADNHFSTALKQLRARSVVSNEQAI</sequence>
<dbReference type="Gene3D" id="3.30.2350.10">
    <property type="entry name" value="Pseudouridine synthase"/>
    <property type="match status" value="1"/>
</dbReference>
<evidence type="ECO:0000256" key="4">
    <source>
        <dbReference type="ARBA" id="ARBA00022552"/>
    </source>
</evidence>
<dbReference type="PANTHER" id="PTHR21600:SF92">
    <property type="entry name" value="RIBOSOMAL LARGE SUBUNIT PSEUDOURIDINE SYNTHASE C"/>
    <property type="match status" value="1"/>
</dbReference>
<dbReference type="InterPro" id="IPR006224">
    <property type="entry name" value="PsdUridine_synth_RluA-like_CS"/>
</dbReference>
<dbReference type="RefSeq" id="WP_058460816.1">
    <property type="nucleotide sequence ID" value="NZ_CAAAIY010000017.1"/>
</dbReference>
<feature type="domain" description="RNA-binding S4" evidence="10">
    <location>
        <begin position="16"/>
        <end position="83"/>
    </location>
</feature>
<evidence type="ECO:0000313" key="12">
    <source>
        <dbReference type="Proteomes" id="UP000054695"/>
    </source>
</evidence>
<dbReference type="Gene3D" id="3.10.290.10">
    <property type="entry name" value="RNA-binding S4 domain"/>
    <property type="match status" value="1"/>
</dbReference>
<evidence type="ECO:0000256" key="9">
    <source>
        <dbReference type="RuleBase" id="RU362028"/>
    </source>
</evidence>
<keyword evidence="12" id="KW-1185">Reference proteome</keyword>
<dbReference type="CDD" id="cd02869">
    <property type="entry name" value="PseudoU_synth_RluA_like"/>
    <property type="match status" value="1"/>
</dbReference>
<comment type="function">
    <text evidence="2">Responsible for synthesis of pseudouridine from uracil at positions 955, 2504 and 2580 in 23S ribosomal RNA.</text>
</comment>
<proteinExistence type="inferred from homology"/>
<comment type="catalytic activity">
    <reaction evidence="1">
        <text>uridine(955/2504/2580) in 23S rRNA = pseudouridine(955/2504/2580) in 23S rRNA</text>
        <dbReference type="Rhea" id="RHEA:42528"/>
        <dbReference type="Rhea" id="RHEA-COMP:10099"/>
        <dbReference type="Rhea" id="RHEA-COMP:10100"/>
        <dbReference type="ChEBI" id="CHEBI:65314"/>
        <dbReference type="ChEBI" id="CHEBI:65315"/>
        <dbReference type="EC" id="5.4.99.24"/>
    </reaction>
</comment>
<dbReference type="InterPro" id="IPR020103">
    <property type="entry name" value="PsdUridine_synth_cat_dom_sf"/>
</dbReference>
<keyword evidence="5 8" id="KW-0694">RNA-binding</keyword>
<dbReference type="Pfam" id="PF00849">
    <property type="entry name" value="PseudoU_synth_2"/>
    <property type="match status" value="1"/>
</dbReference>
<dbReference type="InterPro" id="IPR006225">
    <property type="entry name" value="PsdUridine_synth_RluC/D"/>
</dbReference>
<evidence type="ECO:0000256" key="3">
    <source>
        <dbReference type="ARBA" id="ARBA00010876"/>
    </source>
</evidence>
<dbReference type="NCBIfam" id="TIGR00005">
    <property type="entry name" value="rluA_subfam"/>
    <property type="match status" value="1"/>
</dbReference>
<evidence type="ECO:0000256" key="2">
    <source>
        <dbReference type="ARBA" id="ARBA00002876"/>
    </source>
</evidence>
<dbReference type="PANTHER" id="PTHR21600">
    <property type="entry name" value="MITOCHONDRIAL RNA PSEUDOURIDINE SYNTHASE"/>
    <property type="match status" value="1"/>
</dbReference>
<protein>
    <recommendedName>
        <fullName evidence="9">Pseudouridine synthase</fullName>
        <ecNumber evidence="9">5.4.99.-</ecNumber>
    </recommendedName>
</protein>
<dbReference type="GO" id="GO:0003723">
    <property type="term" value="F:RNA binding"/>
    <property type="evidence" value="ECO:0007669"/>
    <property type="project" value="UniProtKB-KW"/>
</dbReference>
<name>A0A0W0RDH5_LEGBO</name>
<dbReference type="OrthoDB" id="9785808at2"/>
<accession>A0A0W0RDH5</accession>
<dbReference type="InterPro" id="IPR006145">
    <property type="entry name" value="PsdUridine_synth_RsuA/RluA"/>
</dbReference>
<comment type="caution">
    <text evidence="11">The sequence shown here is derived from an EMBL/GenBank/DDBJ whole genome shotgun (WGS) entry which is preliminary data.</text>
</comment>
<dbReference type="GO" id="GO:0160141">
    <property type="term" value="F:23S rRNA pseudouridine(955/2504/2580) synthase activity"/>
    <property type="evidence" value="ECO:0007669"/>
    <property type="project" value="UniProtKB-EC"/>
</dbReference>
<dbReference type="InterPro" id="IPR050188">
    <property type="entry name" value="RluA_PseudoU_synthase"/>
</dbReference>
<dbReference type="EMBL" id="LNXU01000049">
    <property type="protein sequence ID" value="KTC69133.1"/>
    <property type="molecule type" value="Genomic_DNA"/>
</dbReference>
<gene>
    <name evidence="11" type="primary">rluC</name>
    <name evidence="11" type="ORF">Lboz_3275</name>
</gene>
<keyword evidence="4" id="KW-0698">rRNA processing</keyword>
<reference evidence="11 12" key="1">
    <citation type="submission" date="2015-11" db="EMBL/GenBank/DDBJ databases">
        <title>Genomic analysis of 38 Legionella species identifies large and diverse effector repertoires.</title>
        <authorList>
            <person name="Burstein D."/>
            <person name="Amaro F."/>
            <person name="Zusman T."/>
            <person name="Lifshitz Z."/>
            <person name="Cohen O."/>
            <person name="Gilbert J.A."/>
            <person name="Pupko T."/>
            <person name="Shuman H.A."/>
            <person name="Segal G."/>
        </authorList>
    </citation>
    <scope>NUCLEOTIDE SEQUENCE [LARGE SCALE GENOMIC DNA]</scope>
    <source>
        <strain evidence="11 12">WIGA</strain>
    </source>
</reference>
<dbReference type="EC" id="5.4.99.-" evidence="9"/>
<feature type="active site" evidence="7">
    <location>
        <position position="138"/>
    </location>
</feature>
<dbReference type="PATRIC" id="fig|447.4.peg.3498"/>
<evidence type="ECO:0000256" key="7">
    <source>
        <dbReference type="PIRSR" id="PIRSR606225-1"/>
    </source>
</evidence>